<keyword evidence="2" id="KW-0472">Membrane</keyword>
<gene>
    <name evidence="3" type="ORF">Air01nite_76380</name>
</gene>
<evidence type="ECO:0000313" key="3">
    <source>
        <dbReference type="EMBL" id="GIF61543.1"/>
    </source>
</evidence>
<organism evidence="3 4">
    <name type="scientific">Asanoa iriomotensis</name>
    <dbReference type="NCBI Taxonomy" id="234613"/>
    <lineage>
        <taxon>Bacteria</taxon>
        <taxon>Bacillati</taxon>
        <taxon>Actinomycetota</taxon>
        <taxon>Actinomycetes</taxon>
        <taxon>Micromonosporales</taxon>
        <taxon>Micromonosporaceae</taxon>
        <taxon>Asanoa</taxon>
    </lineage>
</organism>
<evidence type="ECO:0000256" key="1">
    <source>
        <dbReference type="SAM" id="MobiDB-lite"/>
    </source>
</evidence>
<proteinExistence type="predicted"/>
<keyword evidence="4" id="KW-1185">Reference proteome</keyword>
<feature type="compositionally biased region" description="Low complexity" evidence="1">
    <location>
        <begin position="304"/>
        <end position="316"/>
    </location>
</feature>
<feature type="transmembrane region" description="Helical" evidence="2">
    <location>
        <begin position="162"/>
        <end position="182"/>
    </location>
</feature>
<dbReference type="Proteomes" id="UP000624325">
    <property type="component" value="Unassembled WGS sequence"/>
</dbReference>
<evidence type="ECO:0000256" key="2">
    <source>
        <dbReference type="SAM" id="Phobius"/>
    </source>
</evidence>
<protein>
    <recommendedName>
        <fullName evidence="5">Permease</fullName>
    </recommendedName>
</protein>
<keyword evidence="2" id="KW-1133">Transmembrane helix</keyword>
<evidence type="ECO:0000313" key="4">
    <source>
        <dbReference type="Proteomes" id="UP000624325"/>
    </source>
</evidence>
<keyword evidence="2" id="KW-0812">Transmembrane</keyword>
<comment type="caution">
    <text evidence="3">The sequence shown here is derived from an EMBL/GenBank/DDBJ whole genome shotgun (WGS) entry which is preliminary data.</text>
</comment>
<sequence length="316" mass="34319">MATESTEKAIDLHTFRHRWVDLLVLLPAVAAGLAGVRIYMQAGGDESTMRYLIQTLNLQAILISTFVPLIMIALLFVLGALLTSYFRAPTVDRLKRLTTTGLPPGVGPYLMLFFAWVFVAMPQPLWVAIVYSSMGGLMARRVKKERLKPASPEKAHFDARRWLLPIAVAIATLLAAAGGMWLPAETARIGTGNPSVIYVLETKEDHVTLLNKTRGIVQVVPIDAVRERTTCNEEAGQSGPRWLWRPFRDLIHGSPVGPPPCPTSEDIPAVPPVSNAPRESQPASPQPSAANSVLPNPSPSWMTPSQPSPGESPSGQ</sequence>
<feature type="transmembrane region" description="Helical" evidence="2">
    <location>
        <begin position="20"/>
        <end position="40"/>
    </location>
</feature>
<reference evidence="3 4" key="1">
    <citation type="submission" date="2021-01" db="EMBL/GenBank/DDBJ databases">
        <title>Whole genome shotgun sequence of Asanoa iriomotensis NBRC 100142.</title>
        <authorList>
            <person name="Komaki H."/>
            <person name="Tamura T."/>
        </authorList>
    </citation>
    <scope>NUCLEOTIDE SEQUENCE [LARGE SCALE GENOMIC DNA]</scope>
    <source>
        <strain evidence="3 4">NBRC 100142</strain>
    </source>
</reference>
<accession>A0ABQ4CFI6</accession>
<feature type="transmembrane region" description="Helical" evidence="2">
    <location>
        <begin position="60"/>
        <end position="85"/>
    </location>
</feature>
<evidence type="ECO:0008006" key="5">
    <source>
        <dbReference type="Google" id="ProtNLM"/>
    </source>
</evidence>
<feature type="compositionally biased region" description="Polar residues" evidence="1">
    <location>
        <begin position="277"/>
        <end position="303"/>
    </location>
</feature>
<feature type="region of interest" description="Disordered" evidence="1">
    <location>
        <begin position="254"/>
        <end position="316"/>
    </location>
</feature>
<dbReference type="RefSeq" id="WP_203708357.1">
    <property type="nucleotide sequence ID" value="NZ_BAAALU010000005.1"/>
</dbReference>
<name>A0ABQ4CFI6_9ACTN</name>
<dbReference type="EMBL" id="BONC01000110">
    <property type="protein sequence ID" value="GIF61543.1"/>
    <property type="molecule type" value="Genomic_DNA"/>
</dbReference>